<comment type="caution">
    <text evidence="2">The sequence shown here is derived from an EMBL/GenBank/DDBJ whole genome shotgun (WGS) entry which is preliminary data.</text>
</comment>
<dbReference type="RefSeq" id="WP_141634519.1">
    <property type="nucleotide sequence ID" value="NZ_VIGB01000003.1"/>
</dbReference>
<keyword evidence="3" id="KW-1185">Reference proteome</keyword>
<evidence type="ECO:0000313" key="3">
    <source>
        <dbReference type="Proteomes" id="UP000319103"/>
    </source>
</evidence>
<reference evidence="2 3" key="1">
    <citation type="submission" date="2019-06" db="EMBL/GenBank/DDBJ databases">
        <title>Description of Kitasatospora acidophila sp. nov. isolated from pine grove soil, and reclassification of Streptomyces novaecaesareae to Kitasatospora novaeceasareae comb. nov.</title>
        <authorList>
            <person name="Kim M.J."/>
        </authorList>
    </citation>
    <scope>NUCLEOTIDE SEQUENCE [LARGE SCALE GENOMIC DNA]</scope>
    <source>
        <strain evidence="2 3">MMS16-CNU292</strain>
    </source>
</reference>
<name>A0A540W4F9_9ACTN</name>
<feature type="compositionally biased region" description="Basic and acidic residues" evidence="1">
    <location>
        <begin position="97"/>
        <end position="110"/>
    </location>
</feature>
<dbReference type="AlphaFoldDB" id="A0A540W4F9"/>
<proteinExistence type="predicted"/>
<evidence type="ECO:0000313" key="2">
    <source>
        <dbReference type="EMBL" id="TQF03919.1"/>
    </source>
</evidence>
<evidence type="ECO:0000256" key="1">
    <source>
        <dbReference type="SAM" id="MobiDB-lite"/>
    </source>
</evidence>
<gene>
    <name evidence="2" type="ORF">E6W39_18885</name>
</gene>
<sequence length="155" mass="16877">MFSINYNRTTNHIAGLNIRTAGGGIDKGDRVSYYAQNACGSLTRGNLAEGPSFKTAREALDYARIPGGRKLCTRCEKAALAMIEAEETIEAPEVIETEPKGAEKATEEPVKPSAEIAKPETPRTTEIPSNWLYMAENAATETARAWWRKKCGLAA</sequence>
<feature type="region of interest" description="Disordered" evidence="1">
    <location>
        <begin position="91"/>
        <end position="123"/>
    </location>
</feature>
<organism evidence="2 3">
    <name type="scientific">Kitasatospora acidiphila</name>
    <dbReference type="NCBI Taxonomy" id="2567942"/>
    <lineage>
        <taxon>Bacteria</taxon>
        <taxon>Bacillati</taxon>
        <taxon>Actinomycetota</taxon>
        <taxon>Actinomycetes</taxon>
        <taxon>Kitasatosporales</taxon>
        <taxon>Streptomycetaceae</taxon>
        <taxon>Kitasatospora</taxon>
    </lineage>
</organism>
<dbReference type="Proteomes" id="UP000319103">
    <property type="component" value="Unassembled WGS sequence"/>
</dbReference>
<dbReference type="EMBL" id="VIGB01000003">
    <property type="protein sequence ID" value="TQF03919.1"/>
    <property type="molecule type" value="Genomic_DNA"/>
</dbReference>
<protein>
    <submittedName>
        <fullName evidence="2">Uncharacterized protein</fullName>
    </submittedName>
</protein>
<accession>A0A540W4F9</accession>